<dbReference type="Proteomes" id="UP000008810">
    <property type="component" value="Chromosome 1"/>
</dbReference>
<gene>
    <name evidence="2" type="ORF">BRADI_1g15725v3</name>
</gene>
<dbReference type="Gramene" id="KQK14365">
    <property type="protein sequence ID" value="KQK14365"/>
    <property type="gene ID" value="BRADI_1g15725v3"/>
</dbReference>
<reference evidence="3" key="3">
    <citation type="submission" date="2018-08" db="UniProtKB">
        <authorList>
            <consortium name="EnsemblPlants"/>
        </authorList>
    </citation>
    <scope>IDENTIFICATION</scope>
    <source>
        <strain evidence="3">cv. Bd21</strain>
    </source>
</reference>
<feature type="compositionally biased region" description="Gly residues" evidence="1">
    <location>
        <begin position="1"/>
        <end position="12"/>
    </location>
</feature>
<feature type="compositionally biased region" description="Basic and acidic residues" evidence="1">
    <location>
        <begin position="44"/>
        <end position="57"/>
    </location>
</feature>
<keyword evidence="4" id="KW-1185">Reference proteome</keyword>
<feature type="region of interest" description="Disordered" evidence="1">
    <location>
        <begin position="1"/>
        <end position="23"/>
    </location>
</feature>
<dbReference type="EnsemblPlants" id="KQK14365">
    <property type="protein sequence ID" value="KQK14365"/>
    <property type="gene ID" value="BRADI_1g15725v3"/>
</dbReference>
<dbReference type="AlphaFoldDB" id="A0A0Q3GVD5"/>
<reference evidence="2" key="2">
    <citation type="submission" date="2017-06" db="EMBL/GenBank/DDBJ databases">
        <title>WGS assembly of Brachypodium distachyon.</title>
        <authorList>
            <consortium name="The International Brachypodium Initiative"/>
            <person name="Lucas S."/>
            <person name="Harmon-Smith M."/>
            <person name="Lail K."/>
            <person name="Tice H."/>
            <person name="Grimwood J."/>
            <person name="Bruce D."/>
            <person name="Barry K."/>
            <person name="Shu S."/>
            <person name="Lindquist E."/>
            <person name="Wang M."/>
            <person name="Pitluck S."/>
            <person name="Vogel J.P."/>
            <person name="Garvin D.F."/>
            <person name="Mockler T.C."/>
            <person name="Schmutz J."/>
            <person name="Rokhsar D."/>
            <person name="Bevan M.W."/>
        </authorList>
    </citation>
    <scope>NUCLEOTIDE SEQUENCE</scope>
    <source>
        <strain evidence="2">Bd21</strain>
    </source>
</reference>
<evidence type="ECO:0000313" key="4">
    <source>
        <dbReference type="Proteomes" id="UP000008810"/>
    </source>
</evidence>
<evidence type="ECO:0000313" key="3">
    <source>
        <dbReference type="EnsemblPlants" id="KQK14365"/>
    </source>
</evidence>
<reference evidence="2 3" key="1">
    <citation type="journal article" date="2010" name="Nature">
        <title>Genome sequencing and analysis of the model grass Brachypodium distachyon.</title>
        <authorList>
            <consortium name="International Brachypodium Initiative"/>
        </authorList>
    </citation>
    <scope>NUCLEOTIDE SEQUENCE [LARGE SCALE GENOMIC DNA]</scope>
    <source>
        <strain evidence="2 3">Bd21</strain>
    </source>
</reference>
<accession>A0A0Q3GVD5</accession>
<evidence type="ECO:0000313" key="2">
    <source>
        <dbReference type="EMBL" id="KQK14365.1"/>
    </source>
</evidence>
<feature type="region of interest" description="Disordered" evidence="1">
    <location>
        <begin position="41"/>
        <end position="72"/>
    </location>
</feature>
<organism evidence="2">
    <name type="scientific">Brachypodium distachyon</name>
    <name type="common">Purple false brome</name>
    <name type="synonym">Trachynia distachya</name>
    <dbReference type="NCBI Taxonomy" id="15368"/>
    <lineage>
        <taxon>Eukaryota</taxon>
        <taxon>Viridiplantae</taxon>
        <taxon>Streptophyta</taxon>
        <taxon>Embryophyta</taxon>
        <taxon>Tracheophyta</taxon>
        <taxon>Spermatophyta</taxon>
        <taxon>Magnoliopsida</taxon>
        <taxon>Liliopsida</taxon>
        <taxon>Poales</taxon>
        <taxon>Poaceae</taxon>
        <taxon>BOP clade</taxon>
        <taxon>Pooideae</taxon>
        <taxon>Stipodae</taxon>
        <taxon>Brachypodieae</taxon>
        <taxon>Brachypodium</taxon>
    </lineage>
</organism>
<dbReference type="EMBL" id="CM000880">
    <property type="protein sequence ID" value="KQK14365.1"/>
    <property type="molecule type" value="Genomic_DNA"/>
</dbReference>
<proteinExistence type="predicted"/>
<dbReference type="InParanoid" id="A0A0Q3GVD5"/>
<protein>
    <submittedName>
        <fullName evidence="2 3">Uncharacterized protein</fullName>
    </submittedName>
</protein>
<feature type="compositionally biased region" description="Basic residues" evidence="1">
    <location>
        <begin position="13"/>
        <end position="23"/>
    </location>
</feature>
<name>A0A0Q3GVD5_BRADI</name>
<sequence length="117" mass="12263">MAAAHGGSGGGRGVRRHIRARRQAARDEVAASAAWHTGARLRRPAREEVGGLARDEAADPAGAHRIRARRRRPAREEVAASTAWCAGAGRRGLGVARRIRLAAHQIRAGAAAGVSGR</sequence>
<evidence type="ECO:0000256" key="1">
    <source>
        <dbReference type="SAM" id="MobiDB-lite"/>
    </source>
</evidence>